<comment type="similarity">
    <text evidence="2 4">Belongs to the AB hydrolase superfamily. Lipase family.</text>
</comment>
<evidence type="ECO:0000256" key="4">
    <source>
        <dbReference type="RuleBase" id="RU004262"/>
    </source>
</evidence>
<evidence type="ECO:0000256" key="3">
    <source>
        <dbReference type="ARBA" id="ARBA00022525"/>
    </source>
</evidence>
<keyword evidence="5" id="KW-0732">Signal</keyword>
<protein>
    <submittedName>
        <fullName evidence="8">Pancreatic triacylglycerol lipase-like isoform X1</fullName>
    </submittedName>
</protein>
<sequence length="355" mass="39806">MKILLLALVFCSYVQASWSCFVVEGGCPNKNVTFWLYTNATRDNPTQIRPMRIDPALFQPPRPVYIIIHGYTGHRDFSPNTEIRPELLDKKAVYVISVDFGPLVRHPCFKEAILNALLISECLGQLINNLVNPGIINKDDLHLIGFSLGAQVAGQTANYVNHTLHHITGLDPAKPLFVVTHDRHRLNHEDADFVDIIHTNPAERGILKPMGHADFYVNFRDGEQPGCENHKSPGSCSHNRAPEYYAESIASENGFWGIKCHNWHPHAFGRCTLQQTQALMGYPASPNNSGTYFLETYANPPFAAGHKGATITDLTTKLFDKTGVQHIDELEQKLERRYLQIEADALKKSKKLAEA</sequence>
<dbReference type="PANTHER" id="PTHR11610:SF177">
    <property type="entry name" value="IP13478P-RELATED"/>
    <property type="match status" value="1"/>
</dbReference>
<evidence type="ECO:0000256" key="1">
    <source>
        <dbReference type="ARBA" id="ARBA00004613"/>
    </source>
</evidence>
<evidence type="ECO:0000313" key="7">
    <source>
        <dbReference type="Proteomes" id="UP000515160"/>
    </source>
</evidence>
<keyword evidence="7" id="KW-1185">Reference proteome</keyword>
<dbReference type="PRINTS" id="PR00821">
    <property type="entry name" value="TAGLIPASE"/>
</dbReference>
<proteinExistence type="inferred from homology"/>
<dbReference type="GO" id="GO:0017171">
    <property type="term" value="F:serine hydrolase activity"/>
    <property type="evidence" value="ECO:0007669"/>
    <property type="project" value="TreeGrafter"/>
</dbReference>
<dbReference type="Proteomes" id="UP000515160">
    <property type="component" value="Chromosome 2L"/>
</dbReference>
<dbReference type="RefSeq" id="XP_034098968.2">
    <property type="nucleotide sequence ID" value="XM_034243077.2"/>
</dbReference>
<reference evidence="8" key="1">
    <citation type="submission" date="2025-08" db="UniProtKB">
        <authorList>
            <consortium name="RefSeq"/>
        </authorList>
    </citation>
    <scope>IDENTIFICATION</scope>
    <source>
        <strain evidence="8">15112-1751.03</strain>
        <tissue evidence="8">Whole Adult</tissue>
    </source>
</reference>
<comment type="subcellular location">
    <subcellularLocation>
        <location evidence="1">Secreted</location>
    </subcellularLocation>
</comment>
<dbReference type="FunFam" id="3.40.50.1820:FF:000076">
    <property type="entry name" value="phospholipase A1"/>
    <property type="match status" value="1"/>
</dbReference>
<evidence type="ECO:0000256" key="2">
    <source>
        <dbReference type="ARBA" id="ARBA00010701"/>
    </source>
</evidence>
<feature type="chain" id="PRO_5039368474" evidence="5">
    <location>
        <begin position="17"/>
        <end position="355"/>
    </location>
</feature>
<dbReference type="InterPro" id="IPR033906">
    <property type="entry name" value="Lipase_N"/>
</dbReference>
<gene>
    <name evidence="8" type="primary">LOC117564363</name>
</gene>
<dbReference type="GO" id="GO:0005615">
    <property type="term" value="C:extracellular space"/>
    <property type="evidence" value="ECO:0007669"/>
    <property type="project" value="TreeGrafter"/>
</dbReference>
<dbReference type="Pfam" id="PF00151">
    <property type="entry name" value="Lipase"/>
    <property type="match status" value="1"/>
</dbReference>
<dbReference type="Gene3D" id="3.40.50.1820">
    <property type="entry name" value="alpha/beta hydrolase"/>
    <property type="match status" value="1"/>
</dbReference>
<dbReference type="InterPro" id="IPR013818">
    <property type="entry name" value="Lipase"/>
</dbReference>
<dbReference type="InterPro" id="IPR000734">
    <property type="entry name" value="TAG_lipase"/>
</dbReference>
<dbReference type="GO" id="GO:0016298">
    <property type="term" value="F:lipase activity"/>
    <property type="evidence" value="ECO:0007669"/>
    <property type="project" value="InterPro"/>
</dbReference>
<dbReference type="InterPro" id="IPR029058">
    <property type="entry name" value="AB_hydrolase_fold"/>
</dbReference>
<evidence type="ECO:0000256" key="5">
    <source>
        <dbReference type="SAM" id="SignalP"/>
    </source>
</evidence>
<dbReference type="SUPFAM" id="SSF53474">
    <property type="entry name" value="alpha/beta-Hydrolases"/>
    <property type="match status" value="1"/>
</dbReference>
<organism evidence="7 8">
    <name type="scientific">Drosophila albomicans</name>
    <name type="common">Fruit fly</name>
    <dbReference type="NCBI Taxonomy" id="7291"/>
    <lineage>
        <taxon>Eukaryota</taxon>
        <taxon>Metazoa</taxon>
        <taxon>Ecdysozoa</taxon>
        <taxon>Arthropoda</taxon>
        <taxon>Hexapoda</taxon>
        <taxon>Insecta</taxon>
        <taxon>Pterygota</taxon>
        <taxon>Neoptera</taxon>
        <taxon>Endopterygota</taxon>
        <taxon>Diptera</taxon>
        <taxon>Brachycera</taxon>
        <taxon>Muscomorpha</taxon>
        <taxon>Ephydroidea</taxon>
        <taxon>Drosophilidae</taxon>
        <taxon>Drosophila</taxon>
    </lineage>
</organism>
<feature type="signal peptide" evidence="5">
    <location>
        <begin position="1"/>
        <end position="16"/>
    </location>
</feature>
<evidence type="ECO:0000259" key="6">
    <source>
        <dbReference type="Pfam" id="PF00151"/>
    </source>
</evidence>
<evidence type="ECO:0000313" key="8">
    <source>
        <dbReference type="RefSeq" id="XP_034098968.2"/>
    </source>
</evidence>
<accession>A0A6P8WI64</accession>
<name>A0A6P8WI64_DROAB</name>
<dbReference type="OrthoDB" id="199913at2759"/>
<dbReference type="GO" id="GO:0016042">
    <property type="term" value="P:lipid catabolic process"/>
    <property type="evidence" value="ECO:0007669"/>
    <property type="project" value="TreeGrafter"/>
</dbReference>
<dbReference type="GeneID" id="117564363"/>
<dbReference type="AlphaFoldDB" id="A0A6P8WI64"/>
<feature type="domain" description="Lipase" evidence="6">
    <location>
        <begin position="29"/>
        <end position="302"/>
    </location>
</feature>
<dbReference type="CDD" id="cd00707">
    <property type="entry name" value="Pancreat_lipase_like"/>
    <property type="match status" value="1"/>
</dbReference>
<keyword evidence="3" id="KW-0964">Secreted</keyword>
<dbReference type="PANTHER" id="PTHR11610">
    <property type="entry name" value="LIPASE"/>
    <property type="match status" value="1"/>
</dbReference>